<proteinExistence type="predicted"/>
<evidence type="ECO:0000313" key="2">
    <source>
        <dbReference type="Proteomes" id="UP001304243"/>
    </source>
</evidence>
<dbReference type="RefSeq" id="XP_064681015.1">
    <property type="nucleotide sequence ID" value="XM_064821329.1"/>
</dbReference>
<keyword evidence="2" id="KW-1185">Reference proteome</keyword>
<accession>A0AAN7DD55</accession>
<sequence>MSSSQEQASEIEQQLSQAKKNNIIRFRNELLLKEIQKVEQGSLSRNLDEAIKLKYNQVSEYITASSLSLTTIHQTMIHMNEMKSELRDKQANLGKRVAGYVKTVLEMLDVTWTVIEQFKYKAQRDKNIALDDHYAALVDTMLLKTKILQLTILIGTYDDPDFVIALETLRYFDLQQILYFTCIR</sequence>
<comment type="caution">
    <text evidence="1">The sequence shown here is derived from an EMBL/GenBank/DDBJ whole genome shotgun (WGS) entry which is preliminary data.</text>
</comment>
<protein>
    <submittedName>
        <fullName evidence="1">Glycogen synthase kinase 3</fullName>
    </submittedName>
</protein>
<keyword evidence="1" id="KW-0418">Kinase</keyword>
<gene>
    <name evidence="1" type="primary">gsk3_1</name>
    <name evidence="1" type="ORF">ATC70_001942</name>
</gene>
<dbReference type="Proteomes" id="UP001304243">
    <property type="component" value="Unassembled WGS sequence"/>
</dbReference>
<evidence type="ECO:0000313" key="1">
    <source>
        <dbReference type="EMBL" id="KAK4514349.1"/>
    </source>
</evidence>
<organism evidence="1 2">
    <name type="scientific">Mucor velutinosus</name>
    <dbReference type="NCBI Taxonomy" id="708070"/>
    <lineage>
        <taxon>Eukaryota</taxon>
        <taxon>Fungi</taxon>
        <taxon>Fungi incertae sedis</taxon>
        <taxon>Mucoromycota</taxon>
        <taxon>Mucoromycotina</taxon>
        <taxon>Mucoromycetes</taxon>
        <taxon>Mucorales</taxon>
        <taxon>Mucorineae</taxon>
        <taxon>Mucoraceae</taxon>
        <taxon>Mucor</taxon>
    </lineage>
</organism>
<dbReference type="AlphaFoldDB" id="A0AAN7DD55"/>
<dbReference type="GeneID" id="89945644"/>
<dbReference type="GO" id="GO:0016301">
    <property type="term" value="F:kinase activity"/>
    <property type="evidence" value="ECO:0007669"/>
    <property type="project" value="UniProtKB-KW"/>
</dbReference>
<name>A0AAN7DD55_9FUNG</name>
<reference evidence="1 2" key="1">
    <citation type="submission" date="2022-11" db="EMBL/GenBank/DDBJ databases">
        <title>Mucor velutinosus strain NIH1002 WGS.</title>
        <authorList>
            <person name="Subramanian P."/>
            <person name="Mullikin J.C."/>
            <person name="Segre J.A."/>
            <person name="Zelazny A.M."/>
        </authorList>
    </citation>
    <scope>NUCLEOTIDE SEQUENCE [LARGE SCALE GENOMIC DNA]</scope>
    <source>
        <strain evidence="1 2">NIH1002</strain>
    </source>
</reference>
<keyword evidence="1" id="KW-0808">Transferase</keyword>
<dbReference type="EMBL" id="JASEJX010000015">
    <property type="protein sequence ID" value="KAK4514349.1"/>
    <property type="molecule type" value="Genomic_DNA"/>
</dbReference>